<dbReference type="RefSeq" id="WP_166234027.1">
    <property type="nucleotide sequence ID" value="NZ_CP049865.1"/>
</dbReference>
<dbReference type="Pfam" id="PF18726">
    <property type="entry name" value="HEPN_SAV_6107"/>
    <property type="match status" value="1"/>
</dbReference>
<feature type="domain" description="SAV-6107-like HEPN" evidence="2">
    <location>
        <begin position="102"/>
        <end position="193"/>
    </location>
</feature>
<sequence length="203" mass="21278">MSQPIRPARGERPRTDRPRADRPRAGRPRGETVRPEPGRPESGPAQDRAEPGRDRAEAAREGRAEPGRDRAEPGVGTPPAAATRDAPAPAAVPSVDATLTAAEAAATPARRFLLAHTAALQVAALVLSRRRADVSGRPGAWAALTRVAPELGEWAAYFDALALKRRAVEAGAVGLVTSREADDLIRDAHAFARAAGVRVGAHG</sequence>
<protein>
    <recommendedName>
        <fullName evidence="2">SAV-6107-like HEPN domain-containing protein</fullName>
    </recommendedName>
</protein>
<evidence type="ECO:0000313" key="4">
    <source>
        <dbReference type="Proteomes" id="UP000501058"/>
    </source>
</evidence>
<evidence type="ECO:0000313" key="3">
    <source>
        <dbReference type="EMBL" id="QIK72955.1"/>
    </source>
</evidence>
<dbReference type="InterPro" id="IPR040891">
    <property type="entry name" value="HEPN_SAV_6107"/>
</dbReference>
<evidence type="ECO:0000259" key="2">
    <source>
        <dbReference type="Pfam" id="PF18726"/>
    </source>
</evidence>
<gene>
    <name evidence="3" type="ORF">G7070_12610</name>
</gene>
<organism evidence="3 4">
    <name type="scientific">Propioniciclava coleopterorum</name>
    <dbReference type="NCBI Taxonomy" id="2714937"/>
    <lineage>
        <taxon>Bacteria</taxon>
        <taxon>Bacillati</taxon>
        <taxon>Actinomycetota</taxon>
        <taxon>Actinomycetes</taxon>
        <taxon>Propionibacteriales</taxon>
        <taxon>Propionibacteriaceae</taxon>
        <taxon>Propioniciclava</taxon>
    </lineage>
</organism>
<dbReference type="KEGG" id="prv:G7070_12610"/>
<feature type="compositionally biased region" description="Low complexity" evidence="1">
    <location>
        <begin position="78"/>
        <end position="91"/>
    </location>
</feature>
<keyword evidence="4" id="KW-1185">Reference proteome</keyword>
<name>A0A6G7Y812_9ACTN</name>
<feature type="compositionally biased region" description="Basic and acidic residues" evidence="1">
    <location>
        <begin position="8"/>
        <end position="39"/>
    </location>
</feature>
<dbReference type="EMBL" id="CP049865">
    <property type="protein sequence ID" value="QIK72955.1"/>
    <property type="molecule type" value="Genomic_DNA"/>
</dbReference>
<feature type="region of interest" description="Disordered" evidence="1">
    <location>
        <begin position="1"/>
        <end position="91"/>
    </location>
</feature>
<reference evidence="3 4" key="1">
    <citation type="submission" date="2020-03" db="EMBL/GenBank/DDBJ databases">
        <title>Propioniciclava sp. nov., isolated from Hydrophilus acuminatus.</title>
        <authorList>
            <person name="Hyun D.-W."/>
            <person name="Bae J.-W."/>
        </authorList>
    </citation>
    <scope>NUCLEOTIDE SEQUENCE [LARGE SCALE GENOMIC DNA]</scope>
    <source>
        <strain evidence="3 4">HDW11</strain>
    </source>
</reference>
<dbReference type="AlphaFoldDB" id="A0A6G7Y812"/>
<proteinExistence type="predicted"/>
<feature type="compositionally biased region" description="Basic and acidic residues" evidence="1">
    <location>
        <begin position="47"/>
        <end position="72"/>
    </location>
</feature>
<dbReference type="Proteomes" id="UP000501058">
    <property type="component" value="Chromosome"/>
</dbReference>
<evidence type="ECO:0000256" key="1">
    <source>
        <dbReference type="SAM" id="MobiDB-lite"/>
    </source>
</evidence>
<accession>A0A6G7Y812</accession>